<evidence type="ECO:0000313" key="10">
    <source>
        <dbReference type="Proteomes" id="UP001596091"/>
    </source>
</evidence>
<comment type="caution">
    <text evidence="9">The sequence shown here is derived from an EMBL/GenBank/DDBJ whole genome shotgun (WGS) entry which is preliminary data.</text>
</comment>
<evidence type="ECO:0000256" key="5">
    <source>
        <dbReference type="ARBA" id="ARBA00022801"/>
    </source>
</evidence>
<evidence type="ECO:0000313" key="9">
    <source>
        <dbReference type="EMBL" id="MFC5864985.1"/>
    </source>
</evidence>
<evidence type="ECO:0000256" key="2">
    <source>
        <dbReference type="ARBA" id="ARBA00022487"/>
    </source>
</evidence>
<dbReference type="PANTHER" id="PTHR33938:SF15">
    <property type="entry name" value="FERULOYL ESTERASE B-RELATED"/>
    <property type="match status" value="1"/>
</dbReference>
<keyword evidence="4 8" id="KW-0732">Signal</keyword>
<keyword evidence="7" id="KW-1015">Disulfide bond</keyword>
<keyword evidence="10" id="KW-1185">Reference proteome</keyword>
<feature type="chain" id="PRO_5046792726" evidence="8">
    <location>
        <begin position="20"/>
        <end position="521"/>
    </location>
</feature>
<keyword evidence="3" id="KW-0479">Metal-binding</keyword>
<keyword evidence="6" id="KW-0106">Calcium</keyword>
<dbReference type="RefSeq" id="WP_263332182.1">
    <property type="nucleotide sequence ID" value="NZ_JAGSYH010000001.1"/>
</dbReference>
<dbReference type="GO" id="GO:0016787">
    <property type="term" value="F:hydrolase activity"/>
    <property type="evidence" value="ECO:0007669"/>
    <property type="project" value="UniProtKB-KW"/>
</dbReference>
<evidence type="ECO:0000256" key="7">
    <source>
        <dbReference type="ARBA" id="ARBA00023157"/>
    </source>
</evidence>
<keyword evidence="5 9" id="KW-0378">Hydrolase</keyword>
<protein>
    <submittedName>
        <fullName evidence="9">Tannase/feruloyl esterase family alpha/beta hydrolase</fullName>
    </submittedName>
</protein>
<evidence type="ECO:0000256" key="8">
    <source>
        <dbReference type="SAM" id="SignalP"/>
    </source>
</evidence>
<comment type="similarity">
    <text evidence="1">Belongs to the tannase family.</text>
</comment>
<evidence type="ECO:0000256" key="1">
    <source>
        <dbReference type="ARBA" id="ARBA00006249"/>
    </source>
</evidence>
<gene>
    <name evidence="9" type="ORF">ACFPT7_21940</name>
</gene>
<dbReference type="Proteomes" id="UP001596091">
    <property type="component" value="Unassembled WGS sequence"/>
</dbReference>
<name>A0ABW1ENV5_9BACT</name>
<dbReference type="EMBL" id="JBHSPH010000010">
    <property type="protein sequence ID" value="MFC5864985.1"/>
    <property type="molecule type" value="Genomic_DNA"/>
</dbReference>
<evidence type="ECO:0000256" key="3">
    <source>
        <dbReference type="ARBA" id="ARBA00022723"/>
    </source>
</evidence>
<dbReference type="PANTHER" id="PTHR33938">
    <property type="entry name" value="FERULOYL ESTERASE B-RELATED"/>
    <property type="match status" value="1"/>
</dbReference>
<accession>A0ABW1ENV5</accession>
<sequence>MKLLLAVTLFAISAPMLHAANCASLKSVHLPETAIASAEDVTGGTFLPPDADPAKDKPFADLPAFCRVTGSFHPSADSDIQFEIWLPAKWNGRYVGAGNGGFAGSIWYNELAAYVQKGFAVSGSDAGHRAGGEDASWSLHHPEKVKDFGWRSVHVTAERTKALIQAYYSKPATKAYFDSCSDGGREALMEAQRFPDDYDGILAGAPANNWSHMLASGVDIAHRTLKDPASYIPAAKLPAIERASLAACDTPAGSVDNLKDGIVSDPPHCHFDTSVLLCKGADSNDCLTQPQIDALNAYYSGGKDSHGNSIFPGYVPGDEEGWGQWVVGTGPGSGSGSHYIQSYFRYIITGNPNWDPVTASVDESLAQSIAKGGPDLDSTDPNLAPFAAHGGKLILYHGWNDPAVSPWNTIDYYENVQKTVGEQKTASFVRLYMLPGVEHCAGGPGPNLFGQFGIPAQGHGIFDALELWVESGTAPSGIVAASYNDDHTVKATRPLCAYPTIAAYKGTGNTNEATSFTCAAP</sequence>
<feature type="signal peptide" evidence="8">
    <location>
        <begin position="1"/>
        <end position="19"/>
    </location>
</feature>
<evidence type="ECO:0000256" key="6">
    <source>
        <dbReference type="ARBA" id="ARBA00022837"/>
    </source>
</evidence>
<proteinExistence type="inferred from homology"/>
<dbReference type="SUPFAM" id="SSF53474">
    <property type="entry name" value="alpha/beta-Hydrolases"/>
    <property type="match status" value="1"/>
</dbReference>
<evidence type="ECO:0000256" key="4">
    <source>
        <dbReference type="ARBA" id="ARBA00022729"/>
    </source>
</evidence>
<dbReference type="InterPro" id="IPR029058">
    <property type="entry name" value="AB_hydrolase_fold"/>
</dbReference>
<dbReference type="InterPro" id="IPR011118">
    <property type="entry name" value="Tannase/feruloyl_esterase"/>
</dbReference>
<dbReference type="Pfam" id="PF07519">
    <property type="entry name" value="Tannase"/>
    <property type="match status" value="1"/>
</dbReference>
<keyword evidence="2" id="KW-0719">Serine esterase</keyword>
<organism evidence="9 10">
    <name type="scientific">Acidicapsa dinghuensis</name>
    <dbReference type="NCBI Taxonomy" id="2218256"/>
    <lineage>
        <taxon>Bacteria</taxon>
        <taxon>Pseudomonadati</taxon>
        <taxon>Acidobacteriota</taxon>
        <taxon>Terriglobia</taxon>
        <taxon>Terriglobales</taxon>
        <taxon>Acidobacteriaceae</taxon>
        <taxon>Acidicapsa</taxon>
    </lineage>
</organism>
<reference evidence="10" key="1">
    <citation type="journal article" date="2019" name="Int. J. Syst. Evol. Microbiol.">
        <title>The Global Catalogue of Microorganisms (GCM) 10K type strain sequencing project: providing services to taxonomists for standard genome sequencing and annotation.</title>
        <authorList>
            <consortium name="The Broad Institute Genomics Platform"/>
            <consortium name="The Broad Institute Genome Sequencing Center for Infectious Disease"/>
            <person name="Wu L."/>
            <person name="Ma J."/>
        </authorList>
    </citation>
    <scope>NUCLEOTIDE SEQUENCE [LARGE SCALE GENOMIC DNA]</scope>
    <source>
        <strain evidence="10">JCM 4087</strain>
    </source>
</reference>